<dbReference type="Pfam" id="PF00004">
    <property type="entry name" value="AAA"/>
    <property type="match status" value="2"/>
</dbReference>
<evidence type="ECO:0000256" key="4">
    <source>
        <dbReference type="RuleBase" id="RU003651"/>
    </source>
</evidence>
<proteinExistence type="inferred from homology"/>
<evidence type="ECO:0000256" key="1">
    <source>
        <dbReference type="ARBA" id="ARBA00022737"/>
    </source>
</evidence>
<dbReference type="Gene3D" id="1.10.8.60">
    <property type="match status" value="2"/>
</dbReference>
<keyword evidence="6" id="KW-0542">Nucleomorph</keyword>
<keyword evidence="3 4" id="KW-0067">ATP-binding</keyword>
<dbReference type="GO" id="GO:0005524">
    <property type="term" value="F:ATP binding"/>
    <property type="evidence" value="ECO:0007669"/>
    <property type="project" value="UniProtKB-KW"/>
</dbReference>
<dbReference type="SMART" id="SM00382">
    <property type="entry name" value="AAA"/>
    <property type="match status" value="2"/>
</dbReference>
<gene>
    <name evidence="6" type="ORF">HAN_2g292</name>
</gene>
<protein>
    <submittedName>
        <fullName evidence="6">Cdc48</fullName>
    </submittedName>
</protein>
<comment type="similarity">
    <text evidence="4">Belongs to the AAA ATPase family.</text>
</comment>
<evidence type="ECO:0000256" key="3">
    <source>
        <dbReference type="ARBA" id="ARBA00022840"/>
    </source>
</evidence>
<evidence type="ECO:0000313" key="7">
    <source>
        <dbReference type="Proteomes" id="UP000243127"/>
    </source>
</evidence>
<name>A9BKV9_HEMAN</name>
<dbReference type="GO" id="GO:0016887">
    <property type="term" value="F:ATP hydrolysis activity"/>
    <property type="evidence" value="ECO:0007669"/>
    <property type="project" value="InterPro"/>
</dbReference>
<dbReference type="InterPro" id="IPR003960">
    <property type="entry name" value="ATPase_AAA_CS"/>
</dbReference>
<keyword evidence="1" id="KW-0677">Repeat</keyword>
<dbReference type="InterPro" id="IPR003959">
    <property type="entry name" value="ATPase_AAA_core"/>
</dbReference>
<sequence>MPIIKRKKKMEICPEIIFLKFNQFFIFSQIPLLLNFKKKFEVIIKYILNIKPFFYFLTKNFFYKDKNFDKKNPKKKIESFESKLSFNHIHKIYKSEFRFVDFFGIENYFKQIRQSIDYHLFNSKFFENLNFFSINGVILSGPPRSGKTFLAYSIAGELDVPIFYINSITFKKFLFQENLKKIFSIFISAYQNAPSIILIEEIEKIFFSIEKNQKEQKKEFEQQFIDIVDLINKKKKKKIVLLGTTSDPTAIQTMIKKPGIFTEEIVLKNPNLSERKKILENFLKNLKIDGKVFLNDLAKKTQNFASGDLFEFVLMAIFFFISRITTKFYKGIFTTKVKSLKSIFPIKKIDFELSFEKFKTKNPKFSDTNFFPILWNDIGGLDKIRKVMSNYIIEPIKKFSQNNLLNQKGVGFLLYGPPGCGKTLIAQAVANESGAKFIGVKGPEIFDKFLGESERSIRTIFSKARSQAPTIIFFDEIDSIANKRSGNENTNPNGATDRVLNQLLTEMDGFESNSLVYIIAATNRPDIVDKALLRPGRIDKNLFIPLPNKRERIRILKTILKKFQILPYLDLKLFSKNICVGFSGADLMSSARESNLDIEKKKIFYCIFKSDFKKIGLSFCFFLGSKNIINGCRKVKKN</sequence>
<dbReference type="GeneID" id="5739368"/>
<dbReference type="RefSeq" id="XP_001712439.1">
    <property type="nucleotide sequence ID" value="XM_001712387.1"/>
</dbReference>
<evidence type="ECO:0000256" key="2">
    <source>
        <dbReference type="ARBA" id="ARBA00022741"/>
    </source>
</evidence>
<feature type="domain" description="AAA+ ATPase" evidence="5">
    <location>
        <begin position="408"/>
        <end position="548"/>
    </location>
</feature>
<evidence type="ECO:0000259" key="5">
    <source>
        <dbReference type="SMART" id="SM00382"/>
    </source>
</evidence>
<dbReference type="InterPro" id="IPR003593">
    <property type="entry name" value="AAA+_ATPase"/>
</dbReference>
<dbReference type="EMBL" id="CP000882">
    <property type="protein sequence ID" value="ABW98114.1"/>
    <property type="molecule type" value="Genomic_DNA"/>
</dbReference>
<dbReference type="PROSITE" id="PS00674">
    <property type="entry name" value="AAA"/>
    <property type="match status" value="1"/>
</dbReference>
<dbReference type="GO" id="GO:0005634">
    <property type="term" value="C:nucleus"/>
    <property type="evidence" value="ECO:0007669"/>
    <property type="project" value="TreeGrafter"/>
</dbReference>
<dbReference type="GO" id="GO:1990275">
    <property type="term" value="F:preribosome binding"/>
    <property type="evidence" value="ECO:0007669"/>
    <property type="project" value="TreeGrafter"/>
</dbReference>
<dbReference type="FunFam" id="3.40.50.300:FF:000018">
    <property type="entry name" value="Cell division control 48"/>
    <property type="match status" value="1"/>
</dbReference>
<reference evidence="6 7" key="1">
    <citation type="journal article" date="2007" name="Proc. Natl. Acad. Sci. U.S.A.">
        <title>Nucleomorph genome of Hemiselmis andersenii reveals complete intron loss and compaction as a driver of protein structure and function.</title>
        <authorList>
            <person name="Lane C.E."/>
            <person name="van den Heuvel K."/>
            <person name="Kozera C."/>
            <person name="Curtis B.A."/>
            <person name="Parsons B.J."/>
            <person name="Bowman S."/>
            <person name="Archibald J.M."/>
        </authorList>
    </citation>
    <scope>NUCLEOTIDE SEQUENCE [LARGE SCALE GENOMIC DNA]</scope>
    <source>
        <strain evidence="6 7">CCMP644</strain>
    </source>
</reference>
<dbReference type="Proteomes" id="UP000243127">
    <property type="component" value="Nucleomorph 2"/>
</dbReference>
<dbReference type="GO" id="GO:0003723">
    <property type="term" value="F:RNA binding"/>
    <property type="evidence" value="ECO:0007669"/>
    <property type="project" value="TreeGrafter"/>
</dbReference>
<evidence type="ECO:0000313" key="6">
    <source>
        <dbReference type="EMBL" id="ABW98114.1"/>
    </source>
</evidence>
<geneLocation type="nucleomorph" evidence="6"/>
<dbReference type="InterPro" id="IPR027417">
    <property type="entry name" value="P-loop_NTPase"/>
</dbReference>
<dbReference type="InterPro" id="IPR050168">
    <property type="entry name" value="AAA_ATPase_domain"/>
</dbReference>
<dbReference type="PANTHER" id="PTHR23077:SF171">
    <property type="entry name" value="NUCLEAR VALOSIN-CONTAINING PROTEIN-LIKE"/>
    <property type="match status" value="1"/>
</dbReference>
<dbReference type="Gene3D" id="3.40.50.300">
    <property type="entry name" value="P-loop containing nucleotide triphosphate hydrolases"/>
    <property type="match status" value="2"/>
</dbReference>
<accession>A9BKV9</accession>
<dbReference type="AlphaFoldDB" id="A9BKV9"/>
<keyword evidence="2 4" id="KW-0547">Nucleotide-binding</keyword>
<dbReference type="PANTHER" id="PTHR23077">
    <property type="entry name" value="AAA-FAMILY ATPASE"/>
    <property type="match status" value="1"/>
</dbReference>
<dbReference type="GO" id="GO:0042254">
    <property type="term" value="P:ribosome biogenesis"/>
    <property type="evidence" value="ECO:0007669"/>
    <property type="project" value="TreeGrafter"/>
</dbReference>
<feature type="domain" description="AAA+ ATPase" evidence="5">
    <location>
        <begin position="133"/>
        <end position="271"/>
    </location>
</feature>
<dbReference type="SUPFAM" id="SSF52540">
    <property type="entry name" value="P-loop containing nucleoside triphosphate hydrolases"/>
    <property type="match status" value="2"/>
</dbReference>
<organism evidence="6 7">
    <name type="scientific">Hemiselmis andersenii</name>
    <name type="common">Cryptophyte alga</name>
    <dbReference type="NCBI Taxonomy" id="464988"/>
    <lineage>
        <taxon>Eukaryota</taxon>
        <taxon>Cryptophyceae</taxon>
        <taxon>Cryptomonadales</taxon>
        <taxon>Hemiselmidaceae</taxon>
        <taxon>Hemiselmis</taxon>
    </lineage>
</organism>